<feature type="transmembrane region" description="Helical" evidence="1">
    <location>
        <begin position="261"/>
        <end position="280"/>
    </location>
</feature>
<name>A0A1M7UX75_9BRAD</name>
<feature type="transmembrane region" description="Helical" evidence="1">
    <location>
        <begin position="132"/>
        <end position="153"/>
    </location>
</feature>
<feature type="transmembrane region" description="Helical" evidence="1">
    <location>
        <begin position="78"/>
        <end position="102"/>
    </location>
</feature>
<feature type="transmembrane region" description="Helical" evidence="1">
    <location>
        <begin position="17"/>
        <end position="37"/>
    </location>
</feature>
<feature type="transmembrane region" description="Helical" evidence="1">
    <location>
        <begin position="43"/>
        <end position="66"/>
    </location>
</feature>
<feature type="transmembrane region" description="Helical" evidence="1">
    <location>
        <begin position="184"/>
        <end position="209"/>
    </location>
</feature>
<protein>
    <submittedName>
        <fullName evidence="2">Uncharacterized protein</fullName>
    </submittedName>
</protein>
<evidence type="ECO:0000313" key="3">
    <source>
        <dbReference type="Proteomes" id="UP000184096"/>
    </source>
</evidence>
<keyword evidence="1" id="KW-0472">Membrane</keyword>
<evidence type="ECO:0000256" key="1">
    <source>
        <dbReference type="SAM" id="Phobius"/>
    </source>
</evidence>
<dbReference type="AlphaFoldDB" id="A0A1M7UX75"/>
<feature type="transmembrane region" description="Helical" evidence="1">
    <location>
        <begin position="229"/>
        <end position="254"/>
    </location>
</feature>
<gene>
    <name evidence="2" type="ORF">SAMN05444170_7238</name>
</gene>
<dbReference type="Proteomes" id="UP000184096">
    <property type="component" value="Chromosome I"/>
</dbReference>
<proteinExistence type="predicted"/>
<feature type="transmembrane region" description="Helical" evidence="1">
    <location>
        <begin position="286"/>
        <end position="315"/>
    </location>
</feature>
<reference evidence="3" key="1">
    <citation type="submission" date="2016-11" db="EMBL/GenBank/DDBJ databases">
        <authorList>
            <person name="Varghese N."/>
            <person name="Submissions S."/>
        </authorList>
    </citation>
    <scope>NUCLEOTIDE SEQUENCE [LARGE SCALE GENOMIC DNA]</scope>
    <source>
        <strain evidence="3">GAS401</strain>
    </source>
</reference>
<accession>A0A1M7UX75</accession>
<keyword evidence="3" id="KW-1185">Reference proteome</keyword>
<dbReference type="EMBL" id="LT670849">
    <property type="protein sequence ID" value="SHN87540.1"/>
    <property type="molecule type" value="Genomic_DNA"/>
</dbReference>
<sequence>MVGVEETSNRSKGAGQLMIAAMAIALAAGLASALMFASITSGAAISLLLIILAPLPLMVVGLGWGAATAAIGGGAATVLIAALFGLPYSIAFVLVNVLPAWWLAHLILLARPHHNAAGDPDDALEWYPVGRILIWIVIFATIVTAATLLTMGGDAATIQKTLRTGWVELVEATGLVLNDSTLDALVLIAPIGAEITAVAMLTINLWLAAKIAATSGRLHRPWPDLKSTTLPMTAIAVLFAAIVCSFAGGLLAIMAQVLTSGLSMAYAMTGFAVLHTLTLAMKSRALWLGCVYAVVAGFAWALLAIALLGLADAVFGFRERYLRSRSPPPLPKS</sequence>
<evidence type="ECO:0000313" key="2">
    <source>
        <dbReference type="EMBL" id="SHN87540.1"/>
    </source>
</evidence>
<keyword evidence="1" id="KW-1133">Transmembrane helix</keyword>
<keyword evidence="1" id="KW-0812">Transmembrane</keyword>
<organism evidence="2 3">
    <name type="scientific">Bradyrhizobium erythrophlei</name>
    <dbReference type="NCBI Taxonomy" id="1437360"/>
    <lineage>
        <taxon>Bacteria</taxon>
        <taxon>Pseudomonadati</taxon>
        <taxon>Pseudomonadota</taxon>
        <taxon>Alphaproteobacteria</taxon>
        <taxon>Hyphomicrobiales</taxon>
        <taxon>Nitrobacteraceae</taxon>
        <taxon>Bradyrhizobium</taxon>
    </lineage>
</organism>